<dbReference type="CDD" id="cd01948">
    <property type="entry name" value="EAL"/>
    <property type="match status" value="1"/>
</dbReference>
<evidence type="ECO:0000259" key="1">
    <source>
        <dbReference type="PROSITE" id="PS50883"/>
    </source>
</evidence>
<keyword evidence="3" id="KW-1185">Reference proteome</keyword>
<dbReference type="Pfam" id="PF00563">
    <property type="entry name" value="EAL"/>
    <property type="match status" value="1"/>
</dbReference>
<dbReference type="PANTHER" id="PTHR33121">
    <property type="entry name" value="CYCLIC DI-GMP PHOSPHODIESTERASE PDEF"/>
    <property type="match status" value="1"/>
</dbReference>
<dbReference type="Gene3D" id="3.20.20.450">
    <property type="entry name" value="EAL domain"/>
    <property type="match status" value="1"/>
</dbReference>
<dbReference type="PROSITE" id="PS50883">
    <property type="entry name" value="EAL"/>
    <property type="match status" value="1"/>
</dbReference>
<dbReference type="InterPro" id="IPR035919">
    <property type="entry name" value="EAL_sf"/>
</dbReference>
<dbReference type="InterPro" id="IPR001633">
    <property type="entry name" value="EAL_dom"/>
</dbReference>
<dbReference type="PANTHER" id="PTHR33121:SF79">
    <property type="entry name" value="CYCLIC DI-GMP PHOSPHODIESTERASE PDED-RELATED"/>
    <property type="match status" value="1"/>
</dbReference>
<reference evidence="3" key="1">
    <citation type="journal article" date="2015" name="Genome Announc.">
        <title>Draft Genome Sequence of an Anaerobic Ammonium-Oxidizing Bacterium, "Candidatus Brocadia sinica".</title>
        <authorList>
            <person name="Oshiki M."/>
            <person name="Shinyako-Hata K."/>
            <person name="Satoh H."/>
            <person name="Okabe S."/>
        </authorList>
    </citation>
    <scope>NUCLEOTIDE SEQUENCE [LARGE SCALE GENOMIC DNA]</scope>
    <source>
        <strain evidence="3">JPN1</strain>
    </source>
</reference>
<dbReference type="InterPro" id="IPR050706">
    <property type="entry name" value="Cyclic-di-GMP_PDE-like"/>
</dbReference>
<evidence type="ECO:0000313" key="2">
    <source>
        <dbReference type="EMBL" id="GAN32177.1"/>
    </source>
</evidence>
<comment type="caution">
    <text evidence="2">The sequence shown here is derived from an EMBL/GenBank/DDBJ whole genome shotgun (WGS) entry which is preliminary data.</text>
</comment>
<name>A0ABQ0JTU2_9BACT</name>
<gene>
    <name evidence="2" type="ORF">BROSI_A0689</name>
</gene>
<feature type="domain" description="EAL" evidence="1">
    <location>
        <begin position="1"/>
        <end position="138"/>
    </location>
</feature>
<dbReference type="SUPFAM" id="SSF141868">
    <property type="entry name" value="EAL domain-like"/>
    <property type="match status" value="1"/>
</dbReference>
<dbReference type="EMBL" id="BAFN01000001">
    <property type="protein sequence ID" value="GAN32177.1"/>
    <property type="molecule type" value="Genomic_DNA"/>
</dbReference>
<dbReference type="Proteomes" id="UP000032309">
    <property type="component" value="Unassembled WGS sequence"/>
</dbReference>
<organism evidence="2 3">
    <name type="scientific">Candidatus Brocadia sinica JPN1</name>
    <dbReference type="NCBI Taxonomy" id="1197129"/>
    <lineage>
        <taxon>Bacteria</taxon>
        <taxon>Pseudomonadati</taxon>
        <taxon>Planctomycetota</taxon>
        <taxon>Candidatus Brocadiia</taxon>
        <taxon>Candidatus Brocadiales</taxon>
        <taxon>Candidatus Brocadiaceae</taxon>
        <taxon>Candidatus Brocadia</taxon>
    </lineage>
</organism>
<protein>
    <submittedName>
        <fullName evidence="2">Protein contains FOG: EAL domain</fullName>
    </submittedName>
</protein>
<evidence type="ECO:0000313" key="3">
    <source>
        <dbReference type="Proteomes" id="UP000032309"/>
    </source>
</evidence>
<accession>A0ABQ0JTU2</accession>
<proteinExistence type="predicted"/>
<sequence>MVGNKGELISPITFLGIAEHCSFIREIDRWIARRAIHFATEQRLTERGLFLEVNLSDRSLTDPKLLPLIKRTFAETAINPQSLVFEITETAIIESISVAQRFIANLKAMGCYFALDDFGIGFSSFSILKNLINVISHE</sequence>
<dbReference type="SMART" id="SM00052">
    <property type="entry name" value="EAL"/>
    <property type="match status" value="1"/>
</dbReference>